<gene>
    <name evidence="5" type="ORF">ACFP9W_02495</name>
</gene>
<evidence type="ECO:0000256" key="2">
    <source>
        <dbReference type="ARBA" id="ARBA00022747"/>
    </source>
</evidence>
<dbReference type="InterPro" id="IPR051212">
    <property type="entry name" value="Type-I_RE_S_subunit"/>
</dbReference>
<evidence type="ECO:0000313" key="6">
    <source>
        <dbReference type="Proteomes" id="UP001596230"/>
    </source>
</evidence>
<reference evidence="6" key="1">
    <citation type="journal article" date="2019" name="Int. J. Syst. Evol. Microbiol.">
        <title>The Global Catalogue of Microorganisms (GCM) 10K type strain sequencing project: providing services to taxonomists for standard genome sequencing and annotation.</title>
        <authorList>
            <consortium name="The Broad Institute Genomics Platform"/>
            <consortium name="The Broad Institute Genome Sequencing Center for Infectious Disease"/>
            <person name="Wu L."/>
            <person name="Ma J."/>
        </authorList>
    </citation>
    <scope>NUCLEOTIDE SEQUENCE [LARGE SCALE GENOMIC DNA]</scope>
    <source>
        <strain evidence="6">CGMCC 1.18518</strain>
    </source>
</reference>
<dbReference type="GO" id="GO:0004519">
    <property type="term" value="F:endonuclease activity"/>
    <property type="evidence" value="ECO:0007669"/>
    <property type="project" value="UniProtKB-KW"/>
</dbReference>
<protein>
    <submittedName>
        <fullName evidence="5">Restriction endonuclease subunit S</fullName>
        <ecNumber evidence="5">3.1.21.-</ecNumber>
    </submittedName>
</protein>
<evidence type="ECO:0000313" key="5">
    <source>
        <dbReference type="EMBL" id="MFC6376984.1"/>
    </source>
</evidence>
<name>A0ABW1VTU1_9GAMM</name>
<dbReference type="PANTHER" id="PTHR43140:SF1">
    <property type="entry name" value="TYPE I RESTRICTION ENZYME ECOKI SPECIFICITY SUBUNIT"/>
    <property type="match status" value="1"/>
</dbReference>
<dbReference type="EMBL" id="JBHSUB010000004">
    <property type="protein sequence ID" value="MFC6376984.1"/>
    <property type="molecule type" value="Genomic_DNA"/>
</dbReference>
<evidence type="ECO:0000256" key="1">
    <source>
        <dbReference type="ARBA" id="ARBA00010923"/>
    </source>
</evidence>
<dbReference type="EC" id="3.1.21.-" evidence="5"/>
<dbReference type="CDD" id="cd17267">
    <property type="entry name" value="RMtype1_S_EcoAO83I-TRD1-CR1_like"/>
    <property type="match status" value="1"/>
</dbReference>
<dbReference type="RefSeq" id="WP_385946143.1">
    <property type="nucleotide sequence ID" value="NZ_JBHSUB010000004.1"/>
</dbReference>
<dbReference type="InterPro" id="IPR044946">
    <property type="entry name" value="Restrct_endonuc_typeI_TRD_sf"/>
</dbReference>
<dbReference type="GO" id="GO:0016787">
    <property type="term" value="F:hydrolase activity"/>
    <property type="evidence" value="ECO:0007669"/>
    <property type="project" value="UniProtKB-KW"/>
</dbReference>
<keyword evidence="2" id="KW-0680">Restriction system</keyword>
<evidence type="ECO:0000259" key="4">
    <source>
        <dbReference type="Pfam" id="PF01420"/>
    </source>
</evidence>
<dbReference type="Gene3D" id="3.90.220.20">
    <property type="entry name" value="DNA methylase specificity domains"/>
    <property type="match status" value="2"/>
</dbReference>
<dbReference type="InterPro" id="IPR000055">
    <property type="entry name" value="Restrct_endonuc_typeI_TRD"/>
</dbReference>
<dbReference type="Pfam" id="PF01420">
    <property type="entry name" value="Methylase_S"/>
    <property type="match status" value="2"/>
</dbReference>
<dbReference type="PANTHER" id="PTHR43140">
    <property type="entry name" value="TYPE-1 RESTRICTION ENZYME ECOKI SPECIFICITY PROTEIN"/>
    <property type="match status" value="1"/>
</dbReference>
<keyword evidence="5" id="KW-0378">Hydrolase</keyword>
<comment type="similarity">
    <text evidence="1">Belongs to the type-I restriction system S methylase family.</text>
</comment>
<dbReference type="CDD" id="cd17524">
    <property type="entry name" value="RMtype1_S_EcoUTORF5051P-TRD2-CR2_like"/>
    <property type="match status" value="1"/>
</dbReference>
<sequence>MTTDNLPKKWIKTKLGTLIELKYGKSLAAHSRDGIGFDVFGSNGVVGKHSTALVNTHGLIVGRKGSHGVVNKSIAPFFPIDTTYYVDEFHQQPINFWFYYLTLLPLTRLNRSTAIPGLNRDDAYDLDIMLPSINEQKIIADKLDDLLARVENIKTRLENIPEILKKFRQSVLSAAVSGELTEEWRKENESPFDLWKSGILNDFIQKPSYGSSSKSQSEGEIPVLRMGNLQRGEIDWTDLVYTSDPKEIEKYTLASGDVLFNRTNSPELVGKTSIYRGERNAIYAGYLIRVKVKDSLNSDFLNYHLNSPQAKEYCLSVKSDGVSQSNINAKKLSEYPIAVPPYSEQLEIVNKLESFFHYIDNLEKKSTNAILYINSLSQSILAKAFRGELTAQWREENPDLISGINSAEALLEKITAEKLATGTVKKRAKKSIH</sequence>
<dbReference type="SUPFAM" id="SSF116734">
    <property type="entry name" value="DNA methylase specificity domain"/>
    <property type="match status" value="2"/>
</dbReference>
<organism evidence="5 6">
    <name type="scientific">Tatumella terrea</name>
    <dbReference type="NCBI Taxonomy" id="419007"/>
    <lineage>
        <taxon>Bacteria</taxon>
        <taxon>Pseudomonadati</taxon>
        <taxon>Pseudomonadota</taxon>
        <taxon>Gammaproteobacteria</taxon>
        <taxon>Enterobacterales</taxon>
        <taxon>Erwiniaceae</taxon>
        <taxon>Tatumella</taxon>
    </lineage>
</organism>
<feature type="domain" description="Type I restriction modification DNA specificity" evidence="4">
    <location>
        <begin position="195"/>
        <end position="370"/>
    </location>
</feature>
<keyword evidence="5" id="KW-0255">Endonuclease</keyword>
<keyword evidence="5" id="KW-0540">Nuclease</keyword>
<proteinExistence type="inferred from homology"/>
<keyword evidence="3" id="KW-0238">DNA-binding</keyword>
<feature type="domain" description="Type I restriction modification DNA specificity" evidence="4">
    <location>
        <begin position="7"/>
        <end position="160"/>
    </location>
</feature>
<accession>A0ABW1VTU1</accession>
<dbReference type="Proteomes" id="UP001596230">
    <property type="component" value="Unassembled WGS sequence"/>
</dbReference>
<keyword evidence="6" id="KW-1185">Reference proteome</keyword>
<evidence type="ECO:0000256" key="3">
    <source>
        <dbReference type="ARBA" id="ARBA00023125"/>
    </source>
</evidence>
<comment type="caution">
    <text evidence="5">The sequence shown here is derived from an EMBL/GenBank/DDBJ whole genome shotgun (WGS) entry which is preliminary data.</text>
</comment>